<feature type="compositionally biased region" description="Basic and acidic residues" evidence="6">
    <location>
        <begin position="554"/>
        <end position="580"/>
    </location>
</feature>
<evidence type="ECO:0000256" key="1">
    <source>
        <dbReference type="ARBA" id="ARBA00004613"/>
    </source>
</evidence>
<keyword evidence="5" id="KW-0325">Glycoprotein</keyword>
<evidence type="ECO:0000256" key="4">
    <source>
        <dbReference type="ARBA" id="ARBA00022729"/>
    </source>
</evidence>
<dbReference type="Proteomes" id="UP000486351">
    <property type="component" value="Unassembled WGS sequence"/>
</dbReference>
<evidence type="ECO:0000313" key="9">
    <source>
        <dbReference type="EMBL" id="KAE9353789.1"/>
    </source>
</evidence>
<dbReference type="PANTHER" id="PTHR13234:SF8">
    <property type="entry name" value="GAMMA-INTERFERON-INDUCIBLE LYSOSOMAL THIOL REDUCTASE"/>
    <property type="match status" value="1"/>
</dbReference>
<keyword evidence="4 8" id="KW-0732">Signal</keyword>
<evidence type="ECO:0000256" key="8">
    <source>
        <dbReference type="SAM" id="SignalP"/>
    </source>
</evidence>
<comment type="subcellular location">
    <subcellularLocation>
        <location evidence="1">Secreted</location>
    </subcellularLocation>
</comment>
<protein>
    <recommendedName>
        <fullName evidence="11">Thioredoxin domain-containing protein</fullName>
    </recommendedName>
</protein>
<proteinExistence type="inferred from homology"/>
<feature type="signal peptide" evidence="8">
    <location>
        <begin position="1"/>
        <end position="22"/>
    </location>
</feature>
<dbReference type="GO" id="GO:0016671">
    <property type="term" value="F:oxidoreductase activity, acting on a sulfur group of donors, disulfide as acceptor"/>
    <property type="evidence" value="ECO:0007669"/>
    <property type="project" value="InterPro"/>
</dbReference>
<gene>
    <name evidence="9" type="ORF">PF008_g4840</name>
</gene>
<evidence type="ECO:0000256" key="5">
    <source>
        <dbReference type="ARBA" id="ARBA00023180"/>
    </source>
</evidence>
<organism evidence="9 10">
    <name type="scientific">Phytophthora fragariae</name>
    <dbReference type="NCBI Taxonomy" id="53985"/>
    <lineage>
        <taxon>Eukaryota</taxon>
        <taxon>Sar</taxon>
        <taxon>Stramenopiles</taxon>
        <taxon>Oomycota</taxon>
        <taxon>Peronosporomycetes</taxon>
        <taxon>Peronosporales</taxon>
        <taxon>Peronosporaceae</taxon>
        <taxon>Phytophthora</taxon>
    </lineage>
</organism>
<feature type="transmembrane region" description="Helical" evidence="7">
    <location>
        <begin position="626"/>
        <end position="647"/>
    </location>
</feature>
<evidence type="ECO:0000256" key="2">
    <source>
        <dbReference type="ARBA" id="ARBA00005679"/>
    </source>
</evidence>
<reference evidence="9 10" key="1">
    <citation type="submission" date="2018-09" db="EMBL/GenBank/DDBJ databases">
        <title>Genomic investigation of the strawberry pathogen Phytophthora fragariae indicates pathogenicity is determined by transcriptional variation in three key races.</title>
        <authorList>
            <person name="Adams T.M."/>
            <person name="Armitage A.D."/>
            <person name="Sobczyk M.K."/>
            <person name="Bates H.J."/>
            <person name="Dunwell J.M."/>
            <person name="Nellist C.F."/>
            <person name="Harrison R.J."/>
        </authorList>
    </citation>
    <scope>NUCLEOTIDE SEQUENCE [LARGE SCALE GENOMIC DNA]</scope>
    <source>
        <strain evidence="9 10">NOV-77</strain>
    </source>
</reference>
<keyword evidence="7" id="KW-0472">Membrane</keyword>
<feature type="chain" id="PRO_5026221490" description="Thioredoxin domain-containing protein" evidence="8">
    <location>
        <begin position="23"/>
        <end position="657"/>
    </location>
</feature>
<name>A0A6G0SAR1_9STRA</name>
<comment type="similarity">
    <text evidence="2">Belongs to the GILT family.</text>
</comment>
<keyword evidence="3" id="KW-0964">Secreted</keyword>
<dbReference type="PANTHER" id="PTHR13234">
    <property type="entry name" value="GAMMA-INTERFERON INDUCIBLE LYSOSOMAL THIOL REDUCTASE GILT"/>
    <property type="match status" value="1"/>
</dbReference>
<evidence type="ECO:0000256" key="6">
    <source>
        <dbReference type="SAM" id="MobiDB-lite"/>
    </source>
</evidence>
<dbReference type="EMBL" id="QXFY01000170">
    <property type="protein sequence ID" value="KAE9353789.1"/>
    <property type="molecule type" value="Genomic_DNA"/>
</dbReference>
<evidence type="ECO:0008006" key="11">
    <source>
        <dbReference type="Google" id="ProtNLM"/>
    </source>
</evidence>
<dbReference type="AlphaFoldDB" id="A0A6G0SAR1"/>
<dbReference type="InterPro" id="IPR004911">
    <property type="entry name" value="Interferon-induced_GILT"/>
</dbReference>
<comment type="caution">
    <text evidence="9">The sequence shown here is derived from an EMBL/GenBank/DDBJ whole genome shotgun (WGS) entry which is preliminary data.</text>
</comment>
<evidence type="ECO:0000256" key="3">
    <source>
        <dbReference type="ARBA" id="ARBA00022525"/>
    </source>
</evidence>
<sequence length="657" mass="70024">MGFLRSLAAAAASALLLGPHGSNPVASASSTGFLRSLAAAAASALLHGPHGSNPVASASSTGVTEQHRVSLRVFFRAFCPACQWFVGDPLLELVRTEEYRNIVNLTLIPAAGMKEKEDGSVTCEAGPLECAGHRWQVCVLDKDRDDVVKYLGTIACIEGDESGQVGDWNTKVKNCLTDEERVVVKECFDNRSKDLLVKMIRDERSGSVPWMPYTIVNQQVLGSATEGVALNALKAGVCSAYTGPKSFYPAECVKLVGEQKEFAPEEAVVVDNGDNPLVAAGENSQAVAAPAVPVKEEVNLGVPAPAKENAVNGGNVVVDVKGAEATPAVANIPITAAVDGVNVVADVKGAEATPAVANVPITAAVTGKVQLDMYWRAFCPGCMSFITRPLLSLIRNKEFQEIIDFHPVPAAGTTFDAKGNFVCTAGMVECLGHKWLSCAVEEFRQIGDLVERIACMESKDNKGMTWSFIMNRCFEGEAHTKMKTCFDTKSDDLLRQNVAKRQSLRVPWVPYVIINGEPLGDSSHGIGLKQLTDAVCKAYSGPKDLWPAACQPKRLRDEEESKPPAEDDVVKPCAPKKKDAGNAGAQYDDAPGIGKPLPVPEAKTVTEFDAKVIGGKQADEQEASDGATMTAVILPGVCFVGLIVVALRLTRDHKKHA</sequence>
<dbReference type="GO" id="GO:0005576">
    <property type="term" value="C:extracellular region"/>
    <property type="evidence" value="ECO:0007669"/>
    <property type="project" value="UniProtKB-SubCell"/>
</dbReference>
<evidence type="ECO:0000256" key="7">
    <source>
        <dbReference type="SAM" id="Phobius"/>
    </source>
</evidence>
<dbReference type="Pfam" id="PF03227">
    <property type="entry name" value="GILT"/>
    <property type="match status" value="2"/>
</dbReference>
<keyword evidence="7" id="KW-0812">Transmembrane</keyword>
<feature type="region of interest" description="Disordered" evidence="6">
    <location>
        <begin position="554"/>
        <end position="593"/>
    </location>
</feature>
<accession>A0A6G0SAR1</accession>
<keyword evidence="7" id="KW-1133">Transmembrane helix</keyword>
<evidence type="ECO:0000313" key="10">
    <source>
        <dbReference type="Proteomes" id="UP000486351"/>
    </source>
</evidence>